<proteinExistence type="predicted"/>
<feature type="chain" id="PRO_5031449043" description="DUF2059 domain-containing protein" evidence="1">
    <location>
        <begin position="19"/>
        <end position="245"/>
    </location>
</feature>
<name>A0A7U7I7J5_9GAMM</name>
<evidence type="ECO:0000313" key="2">
    <source>
        <dbReference type="EMBL" id="CAD5106270.1"/>
    </source>
</evidence>
<evidence type="ECO:0000313" key="3">
    <source>
        <dbReference type="Proteomes" id="UP000583387"/>
    </source>
</evidence>
<dbReference type="EMBL" id="CAJFCI010000017">
    <property type="protein sequence ID" value="CAD5106270.1"/>
    <property type="molecule type" value="Genomic_DNA"/>
</dbReference>
<feature type="signal peptide" evidence="1">
    <location>
        <begin position="1"/>
        <end position="18"/>
    </location>
</feature>
<accession>A0A7U7I7J5</accession>
<reference evidence="2 3" key="1">
    <citation type="submission" date="2020-08" db="EMBL/GenBank/DDBJ databases">
        <authorList>
            <person name="Criscuolo A."/>
        </authorList>
    </citation>
    <scope>NUCLEOTIDE SEQUENCE [LARGE SCALE GENOMIC DNA]</scope>
    <source>
        <strain evidence="2">CIP111764</strain>
    </source>
</reference>
<keyword evidence="1" id="KW-0732">Signal</keyword>
<comment type="caution">
    <text evidence="2">The sequence shown here is derived from an EMBL/GenBank/DDBJ whole genome shotgun (WGS) entry which is preliminary data.</text>
</comment>
<keyword evidence="3" id="KW-1185">Reference proteome</keyword>
<gene>
    <name evidence="2" type="ORF">PSEWESI4_00530</name>
</gene>
<dbReference type="Proteomes" id="UP000583387">
    <property type="component" value="Unassembled WGS sequence"/>
</dbReference>
<dbReference type="AlphaFoldDB" id="A0A7U7I7J5"/>
<evidence type="ECO:0000256" key="1">
    <source>
        <dbReference type="SAM" id="SignalP"/>
    </source>
</evidence>
<dbReference type="RefSeq" id="WP_187669637.1">
    <property type="nucleotide sequence ID" value="NZ_CAJFCI010000017.1"/>
</dbReference>
<protein>
    <recommendedName>
        <fullName evidence="4">DUF2059 domain-containing protein</fullName>
    </recommendedName>
</protein>
<sequence>MRVLSLLSLFLLPFFSLAEPAQPGALKRAFELAGVQLLCEQSAPLIQRGLEPAQQERVAQAFAADLMCADLAQQVAGQLDASEVRQIEALLDSPLAQRFTAAERAVGEPGGTEGLAAYREQLKSRAPRAERLALMQRLDKAAHTTALATQLRHEADKTQVLLVLNARGESLSEPQLDEMTAKQVEVLRNSSRQAVESFMFYAYRQMPSRELSDYTALYEQDPVRKLLDASVKALPQVFAARRKAL</sequence>
<evidence type="ECO:0008006" key="4">
    <source>
        <dbReference type="Google" id="ProtNLM"/>
    </source>
</evidence>
<organism evidence="2 3">
    <name type="scientific">Zestomonas carbonaria</name>
    <dbReference type="NCBI Taxonomy" id="2762745"/>
    <lineage>
        <taxon>Bacteria</taxon>
        <taxon>Pseudomonadati</taxon>
        <taxon>Pseudomonadota</taxon>
        <taxon>Gammaproteobacteria</taxon>
        <taxon>Pseudomonadales</taxon>
        <taxon>Pseudomonadaceae</taxon>
        <taxon>Zestomonas</taxon>
    </lineage>
</organism>